<dbReference type="EMBL" id="QGGI01000018">
    <property type="protein sequence ID" value="PWJ88492.1"/>
    <property type="molecule type" value="Genomic_DNA"/>
</dbReference>
<dbReference type="SMART" id="SM00304">
    <property type="entry name" value="HAMP"/>
    <property type="match status" value="1"/>
</dbReference>
<evidence type="ECO:0000313" key="8">
    <source>
        <dbReference type="Proteomes" id="UP000245921"/>
    </source>
</evidence>
<dbReference type="PROSITE" id="PS50885">
    <property type="entry name" value="HAMP"/>
    <property type="match status" value="1"/>
</dbReference>
<evidence type="ECO:0000259" key="6">
    <source>
        <dbReference type="PROSITE" id="PS50885"/>
    </source>
</evidence>
<dbReference type="CDD" id="cd11386">
    <property type="entry name" value="MCP_signal"/>
    <property type="match status" value="1"/>
</dbReference>
<dbReference type="InterPro" id="IPR004089">
    <property type="entry name" value="MCPsignal_dom"/>
</dbReference>
<keyword evidence="4" id="KW-0812">Transmembrane</keyword>
<dbReference type="InterPro" id="IPR003660">
    <property type="entry name" value="HAMP_dom"/>
</dbReference>
<feature type="domain" description="HAMP" evidence="6">
    <location>
        <begin position="356"/>
        <end position="408"/>
    </location>
</feature>
<organism evidence="7 8">
    <name type="scientific">Oceanotoga teriensis</name>
    <dbReference type="NCBI Taxonomy" id="515440"/>
    <lineage>
        <taxon>Bacteria</taxon>
        <taxon>Thermotogati</taxon>
        <taxon>Thermotogota</taxon>
        <taxon>Thermotogae</taxon>
        <taxon>Petrotogales</taxon>
        <taxon>Petrotogaceae</taxon>
        <taxon>Oceanotoga</taxon>
    </lineage>
</organism>
<evidence type="ECO:0000256" key="1">
    <source>
        <dbReference type="ARBA" id="ARBA00023224"/>
    </source>
</evidence>
<comment type="similarity">
    <text evidence="2">Belongs to the methyl-accepting chemotaxis (MCP) protein family.</text>
</comment>
<sequence length="713" mass="80444">MKFSAKFILIVILFSIVPLILFWGLSYNTSKNSIEELTKNQMGILSDNYSEKIEDYYLNFERSLNSIAKIEFINSYLKSLSGYFQSLDNPTELFRTAYVDLNEFEDRSEMKKVTQNISDTIEKDFGDGIYDLEDYDLFHNKYHDSMKDFKDVEKLEDIYLIDKDGWIVYTVQKGEDYARNVNDLNNQITDMFLKMKEQTLEETYPVINDFSYYDAKNKELIFFGIPLKKYAIDGYLVISKSIDTLISIVNSNEQSNTEVYLTDYEGKILNFNSDKSIDLKEMQNKSGTAIYESFSGDEVIGSYKKIDTRYGYQKVILIEKPTKIAYKSVYELNKLNIIIISVTVIAIFVLVTLFSKYLIKPVKIIQNNVEKIAKGDISNKIDILRKDEFGLIGKLFEKVRGSFKNIIHEVKTATHDINLDADKVEEGSVKNMENIMDIKNSVEMIQRNTESVAASVEETNASIEDVAVGAKSISSSANDLSNKTHAIMDKVEGSKKEINSMLMSVDEIDILMRENNQSIQGLSDKTVSIKDITESIHSIAEQTNLLALNAAIEAARAGEAGKGFAVVADEIRKLAEESNIAAGDIESNIDFLVNDSSKVAKESDKVTNNVSQITNSIKNIAMSLEEVITSVSEISSMIENTTASAQEQGASIEQVTEAISMINRSIQDMVVEIHNVFDKIDHQVQSISDLKDLSVSLNRSINSLDEFANKFKI</sequence>
<dbReference type="Gene3D" id="1.10.287.950">
    <property type="entry name" value="Methyl-accepting chemotaxis protein"/>
    <property type="match status" value="1"/>
</dbReference>
<dbReference type="PROSITE" id="PS50111">
    <property type="entry name" value="CHEMOTAXIS_TRANSDUC_2"/>
    <property type="match status" value="1"/>
</dbReference>
<dbReference type="PANTHER" id="PTHR32089:SF112">
    <property type="entry name" value="LYSOZYME-LIKE PROTEIN-RELATED"/>
    <property type="match status" value="1"/>
</dbReference>
<feature type="domain" description="Methyl-accepting transducer" evidence="5">
    <location>
        <begin position="427"/>
        <end position="663"/>
    </location>
</feature>
<dbReference type="GO" id="GO:0007165">
    <property type="term" value="P:signal transduction"/>
    <property type="evidence" value="ECO:0007669"/>
    <property type="project" value="UniProtKB-KW"/>
</dbReference>
<dbReference type="SMART" id="SM00283">
    <property type="entry name" value="MA"/>
    <property type="match status" value="1"/>
</dbReference>
<dbReference type="AlphaFoldDB" id="A0AA45C581"/>
<dbReference type="RefSeq" id="WP_158274881.1">
    <property type="nucleotide sequence ID" value="NZ_QGGI01000018.1"/>
</dbReference>
<proteinExistence type="inferred from homology"/>
<name>A0AA45C581_9BACT</name>
<keyword evidence="4" id="KW-1133">Transmembrane helix</keyword>
<evidence type="ECO:0000256" key="3">
    <source>
        <dbReference type="PROSITE-ProRule" id="PRU00284"/>
    </source>
</evidence>
<comment type="caution">
    <text evidence="7">The sequence shown here is derived from an EMBL/GenBank/DDBJ whole genome shotgun (WGS) entry which is preliminary data.</text>
</comment>
<dbReference type="SUPFAM" id="SSF58104">
    <property type="entry name" value="Methyl-accepting chemotaxis protein (MCP) signaling domain"/>
    <property type="match status" value="1"/>
</dbReference>
<dbReference type="Pfam" id="PF00672">
    <property type="entry name" value="HAMP"/>
    <property type="match status" value="1"/>
</dbReference>
<dbReference type="CDD" id="cd06225">
    <property type="entry name" value="HAMP"/>
    <property type="match status" value="1"/>
</dbReference>
<dbReference type="Proteomes" id="UP000245921">
    <property type="component" value="Unassembled WGS sequence"/>
</dbReference>
<dbReference type="Pfam" id="PF00015">
    <property type="entry name" value="MCPsignal"/>
    <property type="match status" value="1"/>
</dbReference>
<dbReference type="GO" id="GO:0016020">
    <property type="term" value="C:membrane"/>
    <property type="evidence" value="ECO:0007669"/>
    <property type="project" value="InterPro"/>
</dbReference>
<dbReference type="Gene3D" id="6.10.340.10">
    <property type="match status" value="1"/>
</dbReference>
<feature type="transmembrane region" description="Helical" evidence="4">
    <location>
        <begin position="337"/>
        <end position="359"/>
    </location>
</feature>
<evidence type="ECO:0000313" key="7">
    <source>
        <dbReference type="EMBL" id="PWJ88492.1"/>
    </source>
</evidence>
<accession>A0AA45C581</accession>
<protein>
    <submittedName>
        <fullName evidence="7">Methyl-accepting chemotaxis protein</fullName>
    </submittedName>
</protein>
<evidence type="ECO:0000256" key="4">
    <source>
        <dbReference type="SAM" id="Phobius"/>
    </source>
</evidence>
<evidence type="ECO:0000256" key="2">
    <source>
        <dbReference type="ARBA" id="ARBA00029447"/>
    </source>
</evidence>
<reference evidence="7 8" key="1">
    <citation type="submission" date="2018-05" db="EMBL/GenBank/DDBJ databases">
        <title>Genomic Encyclopedia of Type Strains, Phase IV (KMG-IV): sequencing the most valuable type-strain genomes for metagenomic binning, comparative biology and taxonomic classification.</title>
        <authorList>
            <person name="Goeker M."/>
        </authorList>
    </citation>
    <scope>NUCLEOTIDE SEQUENCE [LARGE SCALE GENOMIC DNA]</scope>
    <source>
        <strain evidence="7 8">DSM 24906</strain>
    </source>
</reference>
<keyword evidence="8" id="KW-1185">Reference proteome</keyword>
<gene>
    <name evidence="7" type="ORF">C7380_1184</name>
</gene>
<evidence type="ECO:0000259" key="5">
    <source>
        <dbReference type="PROSITE" id="PS50111"/>
    </source>
</evidence>
<keyword evidence="4" id="KW-0472">Membrane</keyword>
<dbReference type="PANTHER" id="PTHR32089">
    <property type="entry name" value="METHYL-ACCEPTING CHEMOTAXIS PROTEIN MCPB"/>
    <property type="match status" value="1"/>
</dbReference>
<feature type="transmembrane region" description="Helical" evidence="4">
    <location>
        <begin position="7"/>
        <end position="25"/>
    </location>
</feature>
<keyword evidence="1 3" id="KW-0807">Transducer</keyword>